<evidence type="ECO:0000256" key="1">
    <source>
        <dbReference type="ARBA" id="ARBA00022741"/>
    </source>
</evidence>
<dbReference type="PANTHER" id="PTHR18934">
    <property type="entry name" value="ATP-DEPENDENT RNA HELICASE"/>
    <property type="match status" value="1"/>
</dbReference>
<dbReference type="GO" id="GO:0005524">
    <property type="term" value="F:ATP binding"/>
    <property type="evidence" value="ECO:0007669"/>
    <property type="project" value="UniProtKB-KW"/>
</dbReference>
<organism evidence="6">
    <name type="scientific">Lygus hesperus</name>
    <name type="common">Western plant bug</name>
    <dbReference type="NCBI Taxonomy" id="30085"/>
    <lineage>
        <taxon>Eukaryota</taxon>
        <taxon>Metazoa</taxon>
        <taxon>Ecdysozoa</taxon>
        <taxon>Arthropoda</taxon>
        <taxon>Hexapoda</taxon>
        <taxon>Insecta</taxon>
        <taxon>Pterygota</taxon>
        <taxon>Neoptera</taxon>
        <taxon>Paraneoptera</taxon>
        <taxon>Hemiptera</taxon>
        <taxon>Heteroptera</taxon>
        <taxon>Panheteroptera</taxon>
        <taxon>Cimicomorpha</taxon>
        <taxon>Miridae</taxon>
        <taxon>Mirini</taxon>
        <taxon>Lygus</taxon>
    </lineage>
</organism>
<keyword evidence="1" id="KW-0547">Nucleotide-binding</keyword>
<dbReference type="GO" id="GO:0016787">
    <property type="term" value="F:hydrolase activity"/>
    <property type="evidence" value="ECO:0007669"/>
    <property type="project" value="UniProtKB-KW"/>
</dbReference>
<dbReference type="InterPro" id="IPR011709">
    <property type="entry name" value="DEAD-box_helicase_OB_fold"/>
</dbReference>
<name>A0A0A9YFB1_LYGHE</name>
<evidence type="ECO:0000256" key="2">
    <source>
        <dbReference type="ARBA" id="ARBA00022801"/>
    </source>
</evidence>
<accession>A0A0A9YFB1</accession>
<dbReference type="GO" id="GO:0004386">
    <property type="term" value="F:helicase activity"/>
    <property type="evidence" value="ECO:0007669"/>
    <property type="project" value="UniProtKB-KW"/>
</dbReference>
<gene>
    <name evidence="6" type="primary">DHX38_0</name>
    <name evidence="6" type="ORF">CM83_100664</name>
</gene>
<reference evidence="6" key="2">
    <citation type="submission" date="2014-07" db="EMBL/GenBank/DDBJ databases">
        <authorList>
            <person name="Hull J."/>
        </authorList>
    </citation>
    <scope>NUCLEOTIDE SEQUENCE</scope>
</reference>
<feature type="domain" description="DEAD-box helicase OB fold" evidence="5">
    <location>
        <begin position="59"/>
        <end position="111"/>
    </location>
</feature>
<dbReference type="GO" id="GO:0003723">
    <property type="term" value="F:RNA binding"/>
    <property type="evidence" value="ECO:0007669"/>
    <property type="project" value="TreeGrafter"/>
</dbReference>
<evidence type="ECO:0000256" key="4">
    <source>
        <dbReference type="ARBA" id="ARBA00022840"/>
    </source>
</evidence>
<evidence type="ECO:0000259" key="5">
    <source>
        <dbReference type="Pfam" id="PF07717"/>
    </source>
</evidence>
<keyword evidence="2" id="KW-0378">Hydrolase</keyword>
<dbReference type="PANTHER" id="PTHR18934:SF91">
    <property type="entry name" value="PRE-MRNA-SPLICING FACTOR ATP-DEPENDENT RNA HELICASE PRP16"/>
    <property type="match status" value="1"/>
</dbReference>
<proteinExistence type="predicted"/>
<sequence length="111" mass="13064">MLNVYVQWIQNSCSPEWCRKHFLHFKKLQKVREIRSQIVEIMKKNRHSITSCRFDHDIVRKVICSAYFTNAAKCKTIGQYVNLRTGVAAFIHPSSCLFELGSIPDYIVYHE</sequence>
<keyword evidence="3 6" id="KW-0347">Helicase</keyword>
<dbReference type="AlphaFoldDB" id="A0A0A9YFB1"/>
<reference evidence="6" key="1">
    <citation type="journal article" date="2014" name="PLoS ONE">
        <title>Transcriptome-Based Identification of ABC Transporters in the Western Tarnished Plant Bug Lygus hesperus.</title>
        <authorList>
            <person name="Hull J.J."/>
            <person name="Chaney K."/>
            <person name="Geib S.M."/>
            <person name="Fabrick J.A."/>
            <person name="Brent C.S."/>
            <person name="Walsh D."/>
            <person name="Lavine L.C."/>
        </authorList>
    </citation>
    <scope>NUCLEOTIDE SEQUENCE</scope>
</reference>
<dbReference type="EMBL" id="GBHO01011852">
    <property type="protein sequence ID" value="JAG31752.1"/>
    <property type="molecule type" value="Transcribed_RNA"/>
</dbReference>
<protein>
    <submittedName>
        <fullName evidence="6">Pre-mRNA-splicing factor ATP-dependent RNA helicase PRP16</fullName>
    </submittedName>
</protein>
<evidence type="ECO:0000313" key="6">
    <source>
        <dbReference type="EMBL" id="JAG31752.1"/>
    </source>
</evidence>
<keyword evidence="4" id="KW-0067">ATP-binding</keyword>
<dbReference type="Pfam" id="PF07717">
    <property type="entry name" value="OB_NTP_bind"/>
    <property type="match status" value="1"/>
</dbReference>
<evidence type="ECO:0000256" key="3">
    <source>
        <dbReference type="ARBA" id="ARBA00022806"/>
    </source>
</evidence>